<accession>A0A0F9UAJ0</accession>
<reference evidence="1" key="1">
    <citation type="journal article" date="2015" name="Nature">
        <title>Complex archaea that bridge the gap between prokaryotes and eukaryotes.</title>
        <authorList>
            <person name="Spang A."/>
            <person name="Saw J.H."/>
            <person name="Jorgensen S.L."/>
            <person name="Zaremba-Niedzwiedzka K."/>
            <person name="Martijn J."/>
            <person name="Lind A.E."/>
            <person name="van Eijk R."/>
            <person name="Schleper C."/>
            <person name="Guy L."/>
            <person name="Ettema T.J."/>
        </authorList>
    </citation>
    <scope>NUCLEOTIDE SEQUENCE</scope>
</reference>
<dbReference type="EMBL" id="LAZR01000768">
    <property type="protein sequence ID" value="KKN58271.1"/>
    <property type="molecule type" value="Genomic_DNA"/>
</dbReference>
<name>A0A0F9UAJ0_9ZZZZ</name>
<proteinExistence type="predicted"/>
<sequence length="122" mass="13349">MTAMHKAALLVESDVKQNFTLQGQGRQYGKHTASRPGEPPAIDTGVLRASMMSEVVKSGTNVTGKVGPDVEHIAAKAPVGTNVEYGFYLEMGTSKMQPRPFLRPALHRTRKKVVKIFKEANK</sequence>
<dbReference type="NCBIfam" id="TIGR01725">
    <property type="entry name" value="phge_HK97_gp10"/>
    <property type="match status" value="1"/>
</dbReference>
<comment type="caution">
    <text evidence="1">The sequence shown here is derived from an EMBL/GenBank/DDBJ whole genome shotgun (WGS) entry which is preliminary data.</text>
</comment>
<dbReference type="InterPro" id="IPR010064">
    <property type="entry name" value="HK97-gp10_tail"/>
</dbReference>
<dbReference type="AlphaFoldDB" id="A0A0F9UAJ0"/>
<evidence type="ECO:0008006" key="2">
    <source>
        <dbReference type="Google" id="ProtNLM"/>
    </source>
</evidence>
<protein>
    <recommendedName>
        <fullName evidence="2">HK97 gp10 family phage protein</fullName>
    </recommendedName>
</protein>
<gene>
    <name evidence="1" type="ORF">LCGC14_0553510</name>
</gene>
<evidence type="ECO:0000313" key="1">
    <source>
        <dbReference type="EMBL" id="KKN58271.1"/>
    </source>
</evidence>
<organism evidence="1">
    <name type="scientific">marine sediment metagenome</name>
    <dbReference type="NCBI Taxonomy" id="412755"/>
    <lineage>
        <taxon>unclassified sequences</taxon>
        <taxon>metagenomes</taxon>
        <taxon>ecological metagenomes</taxon>
    </lineage>
</organism>